<evidence type="ECO:0000313" key="1">
    <source>
        <dbReference type="EMBL" id="ETN57837.1"/>
    </source>
</evidence>
<dbReference type="EnsemblMetazoa" id="ADAC010592-RA">
    <property type="protein sequence ID" value="ADAC010592-PA"/>
    <property type="gene ID" value="ADAC010592"/>
</dbReference>
<protein>
    <submittedName>
        <fullName evidence="1 2">Uncharacterized protein</fullName>
    </submittedName>
</protein>
<dbReference type="Proteomes" id="UP000000673">
    <property type="component" value="Unassembled WGS sequence"/>
</dbReference>
<dbReference type="VEuPathDB" id="VectorBase:ADAC010592"/>
<organism evidence="1">
    <name type="scientific">Anopheles darlingi</name>
    <name type="common">Mosquito</name>
    <dbReference type="NCBI Taxonomy" id="43151"/>
    <lineage>
        <taxon>Eukaryota</taxon>
        <taxon>Metazoa</taxon>
        <taxon>Ecdysozoa</taxon>
        <taxon>Arthropoda</taxon>
        <taxon>Hexapoda</taxon>
        <taxon>Insecta</taxon>
        <taxon>Pterygota</taxon>
        <taxon>Neoptera</taxon>
        <taxon>Endopterygota</taxon>
        <taxon>Diptera</taxon>
        <taxon>Nematocera</taxon>
        <taxon>Culicoidea</taxon>
        <taxon>Culicidae</taxon>
        <taxon>Anophelinae</taxon>
        <taxon>Anopheles</taxon>
    </lineage>
</organism>
<reference evidence="1 3" key="1">
    <citation type="journal article" date="2010" name="BMC Genomics">
        <title>Combination of measures distinguishes pre-miRNAs from other stem-loops in the genome of the newly sequenced Anopheles darlingi.</title>
        <authorList>
            <person name="Mendes N.D."/>
            <person name="Freitas A.T."/>
            <person name="Vasconcelos A.T."/>
            <person name="Sagot M.F."/>
        </authorList>
    </citation>
    <scope>NUCLEOTIDE SEQUENCE</scope>
</reference>
<evidence type="ECO:0000313" key="3">
    <source>
        <dbReference type="Proteomes" id="UP000000673"/>
    </source>
</evidence>
<dbReference type="HOGENOM" id="CLU_1929324_0_0_1"/>
<dbReference type="AlphaFoldDB" id="W5J119"/>
<reference evidence="1" key="3">
    <citation type="journal article" date="2013" name="Nucleic Acids Res.">
        <title>The genome of Anopheles darlingi, the main neotropical malaria vector.</title>
        <authorList>
            <person name="Marinotti O."/>
            <person name="Cerqueira G.C."/>
            <person name="de Almeida L.G."/>
            <person name="Ferro M.I."/>
            <person name="Loreto E.L."/>
            <person name="Zaha A."/>
            <person name="Teixeira S.M."/>
            <person name="Wespiser A.R."/>
            <person name="Almeida E Silva A."/>
            <person name="Schlindwein A.D."/>
            <person name="Pacheco A.C."/>
            <person name="Silva A.L."/>
            <person name="Graveley B.R."/>
            <person name="Walenz B.P."/>
            <person name="Lima Bde A."/>
            <person name="Ribeiro C.A."/>
            <person name="Nunes-Silva C.G."/>
            <person name="de Carvalho C.R."/>
            <person name="Soares C.M."/>
            <person name="de Menezes C.B."/>
            <person name="Matiolli C."/>
            <person name="Caffrey D."/>
            <person name="Araujo D.A."/>
            <person name="de Oliveira D.M."/>
            <person name="Golenbock D."/>
            <person name="Grisard E.C."/>
            <person name="Fantinatti-Garboggini F."/>
            <person name="de Carvalho F.M."/>
            <person name="Barcellos F.G."/>
            <person name="Prosdocimi F."/>
            <person name="May G."/>
            <person name="Azevedo Junior G.M."/>
            <person name="Guimaraes G.M."/>
            <person name="Goldman G.H."/>
            <person name="Padilha I.Q."/>
            <person name="Batista Jda S."/>
            <person name="Ferro J.A."/>
            <person name="Ribeiro J.M."/>
            <person name="Fietto J.L."/>
            <person name="Dabbas K.M."/>
            <person name="Cerdeira L."/>
            <person name="Agnez-Lima L.F."/>
            <person name="Brocchi M."/>
            <person name="de Carvalho M.O."/>
            <person name="Teixeira Mde M."/>
            <person name="Diniz Maia Mde M."/>
            <person name="Goldman M.H."/>
            <person name="Cruz Schneider M.P."/>
            <person name="Felipe M.S."/>
            <person name="Hungria M."/>
            <person name="Nicolas M.F."/>
            <person name="Pereira M."/>
            <person name="Montes M.A."/>
            <person name="Cantao M.E."/>
            <person name="Vincentz M."/>
            <person name="Rafael M.S."/>
            <person name="Silverman N."/>
            <person name="Stoco P.H."/>
            <person name="Souza R.C."/>
            <person name="Vicentini R."/>
            <person name="Gazzinelli R.T."/>
            <person name="Neves Rde O."/>
            <person name="Silva R."/>
            <person name="Astolfi-Filho S."/>
            <person name="Maciel T.E."/>
            <person name="Urmenyi T.P."/>
            <person name="Tadei W.P."/>
            <person name="Camargo E.P."/>
            <person name="de Vasconcelos A.T."/>
        </authorList>
    </citation>
    <scope>NUCLEOTIDE SEQUENCE</scope>
</reference>
<gene>
    <name evidence="1" type="ORF">AND_010592</name>
</gene>
<dbReference type="EMBL" id="ADMH02002203">
    <property type="protein sequence ID" value="ETN57837.1"/>
    <property type="molecule type" value="Genomic_DNA"/>
</dbReference>
<evidence type="ECO:0000313" key="2">
    <source>
        <dbReference type="EnsemblMetazoa" id="ADAC010592-PA"/>
    </source>
</evidence>
<sequence>MFHLFLALDSGPEICAVAEIGSSSKTSEEMARGSKEEQKCGVKTLMMDPSLGQPRGGGTVDSSRIRKCANPHPLKPLRGMCQLTLCPRRWLAGFSLEAAAYAIVEVSEDESKCLLNVRNARSPSTNGMANM</sequence>
<proteinExistence type="predicted"/>
<accession>W5J119</accession>
<name>W5J119_ANODA</name>
<keyword evidence="3" id="KW-1185">Reference proteome</keyword>
<reference evidence="1" key="2">
    <citation type="submission" date="2010-05" db="EMBL/GenBank/DDBJ databases">
        <authorList>
            <person name="Almeida L.G."/>
            <person name="Nicolas M.F."/>
            <person name="Souza R.C."/>
            <person name="Vasconcelos A.T.R."/>
        </authorList>
    </citation>
    <scope>NUCLEOTIDE SEQUENCE</scope>
</reference>
<reference evidence="2" key="4">
    <citation type="submission" date="2015-06" db="UniProtKB">
        <authorList>
            <consortium name="EnsemblMetazoa"/>
        </authorList>
    </citation>
    <scope>IDENTIFICATION</scope>
</reference>